<dbReference type="InterPro" id="IPR012349">
    <property type="entry name" value="Split_barrel_FMN-bd"/>
</dbReference>
<gene>
    <name evidence="3" type="ORF">J41TS4_12420</name>
</gene>
<dbReference type="AlphaFoldDB" id="A0A920CLB6"/>
<feature type="domain" description="General stress protein FMN-binding split barrel" evidence="2">
    <location>
        <begin position="9"/>
        <end position="72"/>
    </location>
</feature>
<accession>A0A920CLB6</accession>
<evidence type="ECO:0000313" key="3">
    <source>
        <dbReference type="EMBL" id="GIO41484.1"/>
    </source>
</evidence>
<comment type="caution">
    <text evidence="3">The sequence shown here is derived from an EMBL/GenBank/DDBJ whole genome shotgun (WGS) entry which is preliminary data.</text>
</comment>
<keyword evidence="4" id="KW-1185">Reference proteome</keyword>
<proteinExistence type="predicted"/>
<dbReference type="Proteomes" id="UP000678895">
    <property type="component" value="Unassembled WGS sequence"/>
</dbReference>
<name>A0A920CLB6_9BACL</name>
<reference evidence="3" key="1">
    <citation type="submission" date="2021-03" db="EMBL/GenBank/DDBJ databases">
        <title>Antimicrobial resistance genes in bacteria isolated from Japanese honey, and their potential for conferring macrolide and lincosamide resistance in the American foulbrood pathogen Paenibacillus larvae.</title>
        <authorList>
            <person name="Okamoto M."/>
            <person name="Kumagai M."/>
            <person name="Kanamori H."/>
            <person name="Takamatsu D."/>
        </authorList>
    </citation>
    <scope>NUCLEOTIDE SEQUENCE</scope>
    <source>
        <strain evidence="3">J41TS4</strain>
    </source>
</reference>
<dbReference type="Pfam" id="PF16242">
    <property type="entry name" value="Pyrid_ox_like"/>
    <property type="match status" value="1"/>
</dbReference>
<dbReference type="InterPro" id="IPR038725">
    <property type="entry name" value="YdaG_split_barrel_FMN-bd"/>
</dbReference>
<feature type="region of interest" description="Disordered" evidence="1">
    <location>
        <begin position="48"/>
        <end position="77"/>
    </location>
</feature>
<organism evidence="3 4">
    <name type="scientific">Paenibacillus apis</name>
    <dbReference type="NCBI Taxonomy" id="1792174"/>
    <lineage>
        <taxon>Bacteria</taxon>
        <taxon>Bacillati</taxon>
        <taxon>Bacillota</taxon>
        <taxon>Bacilli</taxon>
        <taxon>Bacillales</taxon>
        <taxon>Paenibacillaceae</taxon>
        <taxon>Paenibacillus</taxon>
    </lineage>
</organism>
<dbReference type="RefSeq" id="WP_301625693.1">
    <property type="nucleotide sequence ID" value="NZ_BORS01000003.1"/>
</dbReference>
<dbReference type="SUPFAM" id="SSF50475">
    <property type="entry name" value="FMN-binding split barrel"/>
    <property type="match status" value="1"/>
</dbReference>
<sequence length="77" mass="8773">MMNNQEHREAAETVSHLIKGIEIAMLITVTEEGPVSRPMKMQEVEFAENPLFPDKSDTDKYGHLQQHPEVKARAARD</sequence>
<protein>
    <recommendedName>
        <fullName evidence="2">General stress protein FMN-binding split barrel domain-containing protein</fullName>
    </recommendedName>
</protein>
<evidence type="ECO:0000259" key="2">
    <source>
        <dbReference type="Pfam" id="PF16242"/>
    </source>
</evidence>
<feature type="compositionally biased region" description="Basic and acidic residues" evidence="1">
    <location>
        <begin position="54"/>
        <end position="77"/>
    </location>
</feature>
<dbReference type="EMBL" id="BORS01000003">
    <property type="protein sequence ID" value="GIO41484.1"/>
    <property type="molecule type" value="Genomic_DNA"/>
</dbReference>
<dbReference type="Gene3D" id="2.30.110.10">
    <property type="entry name" value="Electron Transport, Fmn-binding Protein, Chain A"/>
    <property type="match status" value="1"/>
</dbReference>
<evidence type="ECO:0000313" key="4">
    <source>
        <dbReference type="Proteomes" id="UP000678895"/>
    </source>
</evidence>
<evidence type="ECO:0000256" key="1">
    <source>
        <dbReference type="SAM" id="MobiDB-lite"/>
    </source>
</evidence>